<reference evidence="3" key="1">
    <citation type="journal article" date="2019" name="Int. J. Syst. Evol. Microbiol.">
        <title>The Global Catalogue of Microorganisms (GCM) 10K type strain sequencing project: providing services to taxonomists for standard genome sequencing and annotation.</title>
        <authorList>
            <consortium name="The Broad Institute Genomics Platform"/>
            <consortium name="The Broad Institute Genome Sequencing Center for Infectious Disease"/>
            <person name="Wu L."/>
            <person name="Ma J."/>
        </authorList>
    </citation>
    <scope>NUCLEOTIDE SEQUENCE [LARGE SCALE GENOMIC DNA]</scope>
    <source>
        <strain evidence="3">NBRC 111981</strain>
    </source>
</reference>
<gene>
    <name evidence="2" type="ORF">GCM10007898_15270</name>
</gene>
<sequence>MKIKNKLIPPLSMAIFSMLAANVHADDAQCIGGTYYTGYLVTLDPVPNNNKEIFKATIKTTDGKNTYTLPVDENIGPRTRNGNMVYATLLSAGISGNKVDLWCNHLNKISNAVIHFD</sequence>
<feature type="signal peptide" evidence="1">
    <location>
        <begin position="1"/>
        <end position="25"/>
    </location>
</feature>
<dbReference type="RefSeq" id="WP_284331404.1">
    <property type="nucleotide sequence ID" value="NZ_BSOA01000013.1"/>
</dbReference>
<keyword evidence="1" id="KW-0732">Signal</keyword>
<dbReference type="EMBL" id="BSOA01000013">
    <property type="protein sequence ID" value="GLQ87959.1"/>
    <property type="molecule type" value="Genomic_DNA"/>
</dbReference>
<name>A0ABQ5X8K1_9GAMM</name>
<comment type="caution">
    <text evidence="2">The sequence shown here is derived from an EMBL/GenBank/DDBJ whole genome shotgun (WGS) entry which is preliminary data.</text>
</comment>
<proteinExistence type="predicted"/>
<accession>A0ABQ5X8K1</accession>
<dbReference type="Proteomes" id="UP001156627">
    <property type="component" value="Unassembled WGS sequence"/>
</dbReference>
<organism evidence="2 3">
    <name type="scientific">Dyella flagellata</name>
    <dbReference type="NCBI Taxonomy" id="1867833"/>
    <lineage>
        <taxon>Bacteria</taxon>
        <taxon>Pseudomonadati</taxon>
        <taxon>Pseudomonadota</taxon>
        <taxon>Gammaproteobacteria</taxon>
        <taxon>Lysobacterales</taxon>
        <taxon>Rhodanobacteraceae</taxon>
        <taxon>Dyella</taxon>
    </lineage>
</organism>
<protein>
    <submittedName>
        <fullName evidence="2">Uncharacterized protein</fullName>
    </submittedName>
</protein>
<keyword evidence="3" id="KW-1185">Reference proteome</keyword>
<evidence type="ECO:0000313" key="3">
    <source>
        <dbReference type="Proteomes" id="UP001156627"/>
    </source>
</evidence>
<evidence type="ECO:0000313" key="2">
    <source>
        <dbReference type="EMBL" id="GLQ87959.1"/>
    </source>
</evidence>
<feature type="chain" id="PRO_5045670119" evidence="1">
    <location>
        <begin position="26"/>
        <end position="117"/>
    </location>
</feature>
<evidence type="ECO:0000256" key="1">
    <source>
        <dbReference type="SAM" id="SignalP"/>
    </source>
</evidence>